<feature type="domain" description="Reverse transcriptase Ty1/copia-type" evidence="2">
    <location>
        <begin position="428"/>
        <end position="546"/>
    </location>
</feature>
<organism evidence="4">
    <name type="scientific">Tanacetum cinerariifolium</name>
    <name type="common">Dalmatian daisy</name>
    <name type="synonym">Chrysanthemum cinerariifolium</name>
    <dbReference type="NCBI Taxonomy" id="118510"/>
    <lineage>
        <taxon>Eukaryota</taxon>
        <taxon>Viridiplantae</taxon>
        <taxon>Streptophyta</taxon>
        <taxon>Embryophyta</taxon>
        <taxon>Tracheophyta</taxon>
        <taxon>Spermatophyta</taxon>
        <taxon>Magnoliopsida</taxon>
        <taxon>eudicotyledons</taxon>
        <taxon>Gunneridae</taxon>
        <taxon>Pentapetalae</taxon>
        <taxon>asterids</taxon>
        <taxon>campanulids</taxon>
        <taxon>Asterales</taxon>
        <taxon>Asteraceae</taxon>
        <taxon>Asteroideae</taxon>
        <taxon>Anthemideae</taxon>
        <taxon>Anthemidinae</taxon>
        <taxon>Tanacetum</taxon>
    </lineage>
</organism>
<accession>A0A699HGY5</accession>
<evidence type="ECO:0000259" key="3">
    <source>
        <dbReference type="Pfam" id="PF22936"/>
    </source>
</evidence>
<dbReference type="InterPro" id="IPR054722">
    <property type="entry name" value="PolX-like_BBD"/>
</dbReference>
<dbReference type="Pfam" id="PF22936">
    <property type="entry name" value="Pol_BBD"/>
    <property type="match status" value="1"/>
</dbReference>
<dbReference type="Pfam" id="PF07727">
    <property type="entry name" value="RVT_2"/>
    <property type="match status" value="1"/>
</dbReference>
<name>A0A699HGY5_TANCI</name>
<evidence type="ECO:0000256" key="1">
    <source>
        <dbReference type="SAM" id="MobiDB-lite"/>
    </source>
</evidence>
<dbReference type="InterPro" id="IPR013103">
    <property type="entry name" value="RVT_2"/>
</dbReference>
<comment type="caution">
    <text evidence="4">The sequence shown here is derived from an EMBL/GenBank/DDBJ whole genome shotgun (WGS) entry which is preliminary data.</text>
</comment>
<gene>
    <name evidence="4" type="ORF">Tci_385717</name>
</gene>
<reference evidence="4" key="1">
    <citation type="journal article" date="2019" name="Sci. Rep.">
        <title>Draft genome of Tanacetum cinerariifolium, the natural source of mosquito coil.</title>
        <authorList>
            <person name="Yamashiro T."/>
            <person name="Shiraishi A."/>
            <person name="Satake H."/>
            <person name="Nakayama K."/>
        </authorList>
    </citation>
    <scope>NUCLEOTIDE SEQUENCE</scope>
</reference>
<dbReference type="EMBL" id="BKCJ010154630">
    <property type="protein sequence ID" value="GEY13743.1"/>
    <property type="molecule type" value="Genomic_DNA"/>
</dbReference>
<feature type="domain" description="Retrovirus-related Pol polyprotein from transposon TNT 1-94-like beta-barrel" evidence="3">
    <location>
        <begin position="120"/>
        <end position="168"/>
    </location>
</feature>
<sequence>MSNPHTKKNFVPRTVLMRYGFKTLNTARQNSSRAVVSINTARQINTTYPRQTMNSSRLVSNIFNRAQSHDRRPFNKFTINRDNNFNKKVNTVRENITTAGLIAVVSDDKGNQFELPEKGVIDNGCSRHMTGNMSYLSEYEEIDGGHVAFGGDPKGGKITSKGKISIDTECVFLSHNFKLLDESQVLLRLLRKNNMYNVDLKNVAPSVGKFDGNVDEGLLVRYSMNSMAFRVFNNRTRIVEETLHITFLKNKPNVARSGPTWVFDIDTLTKSMNYKPVVAGNQSNGSTREEEKKDIKGPGNEESEAPITKEPRVNQGKDSVNSTNRINAVSSTVNAASNKVNVVGRKSSIEIPDDPNMLDLEDISIFEYSNENVSGADADLNNMETTFQVSPIPTIRIHKDHPVEQIIRDIHSAPQTKRITKNVTNHEPKKRAIETKWIYKNKKYKRGIVVGNKKRLVAQGYTQEDGIDYDEVFAPVARIKAIRLFLVYASFKDFVVYQMDVKSVFLYGKIEEEVYVCQPQGFEDPEFPDRVYKVEKVLYGLHQAPRA</sequence>
<feature type="non-terminal residue" evidence="4">
    <location>
        <position position="547"/>
    </location>
</feature>
<evidence type="ECO:0000259" key="2">
    <source>
        <dbReference type="Pfam" id="PF07727"/>
    </source>
</evidence>
<feature type="compositionally biased region" description="Basic and acidic residues" evidence="1">
    <location>
        <begin position="287"/>
        <end position="296"/>
    </location>
</feature>
<proteinExistence type="predicted"/>
<evidence type="ECO:0000313" key="4">
    <source>
        <dbReference type="EMBL" id="GEY13743.1"/>
    </source>
</evidence>
<protein>
    <submittedName>
        <fullName evidence="4">Putative ribonuclease H-like domain-containing protein</fullName>
    </submittedName>
</protein>
<feature type="region of interest" description="Disordered" evidence="1">
    <location>
        <begin position="276"/>
        <end position="322"/>
    </location>
</feature>
<dbReference type="AlphaFoldDB" id="A0A699HGY5"/>